<protein>
    <submittedName>
        <fullName evidence="2">Uncharacterized protein</fullName>
    </submittedName>
</protein>
<proteinExistence type="predicted"/>
<dbReference type="AlphaFoldDB" id="A0A0V1L7V9"/>
<feature type="region of interest" description="Disordered" evidence="1">
    <location>
        <begin position="60"/>
        <end position="85"/>
    </location>
</feature>
<accession>A0A0V1L7V9</accession>
<evidence type="ECO:0000256" key="1">
    <source>
        <dbReference type="SAM" id="MobiDB-lite"/>
    </source>
</evidence>
<dbReference type="EMBL" id="JYDW01000111">
    <property type="protein sequence ID" value="KRZ55627.1"/>
    <property type="molecule type" value="Genomic_DNA"/>
</dbReference>
<evidence type="ECO:0000313" key="2">
    <source>
        <dbReference type="EMBL" id="KRZ55627.1"/>
    </source>
</evidence>
<dbReference type="STRING" id="6335.A0A0V1L7V9"/>
<reference evidence="2 3" key="1">
    <citation type="submission" date="2015-05" db="EMBL/GenBank/DDBJ databases">
        <title>Evolution of Trichinella species and genotypes.</title>
        <authorList>
            <person name="Korhonen P.K."/>
            <person name="Edoardo P."/>
            <person name="Giuseppe L.R."/>
            <person name="Gasser R.B."/>
        </authorList>
    </citation>
    <scope>NUCLEOTIDE SEQUENCE [LARGE SCALE GENOMIC DNA]</scope>
    <source>
        <strain evidence="2">ISS10</strain>
    </source>
</reference>
<comment type="caution">
    <text evidence="2">The sequence shown here is derived from an EMBL/GenBank/DDBJ whole genome shotgun (WGS) entry which is preliminary data.</text>
</comment>
<feature type="compositionally biased region" description="Polar residues" evidence="1">
    <location>
        <begin position="60"/>
        <end position="71"/>
    </location>
</feature>
<gene>
    <name evidence="2" type="ORF">T02_13769</name>
</gene>
<evidence type="ECO:0000313" key="3">
    <source>
        <dbReference type="Proteomes" id="UP000054721"/>
    </source>
</evidence>
<organism evidence="2 3">
    <name type="scientific">Trichinella nativa</name>
    <dbReference type="NCBI Taxonomy" id="6335"/>
    <lineage>
        <taxon>Eukaryota</taxon>
        <taxon>Metazoa</taxon>
        <taxon>Ecdysozoa</taxon>
        <taxon>Nematoda</taxon>
        <taxon>Enoplea</taxon>
        <taxon>Dorylaimia</taxon>
        <taxon>Trichinellida</taxon>
        <taxon>Trichinellidae</taxon>
        <taxon>Trichinella</taxon>
    </lineage>
</organism>
<dbReference type="Proteomes" id="UP000054721">
    <property type="component" value="Unassembled WGS sequence"/>
</dbReference>
<sequence>MIDAVASPVVPVTDKSKMSDGSPAQLTQFQQKFLGASENWQSSDVDLQVVYDDTVECVSGSNELSSHNTSRLQKESPGKGSKGPVRLRRAVTQKPAWLKSASAVQKALNSSPARTVNAIIRRPNACPSFTATQVADHYFNLRPAVTSLAPEVVDILPPPATVHSMLVAELSESEVWEKMQKAPNSASGLVGAQLADKITIRMVRVADPCALVFTRFLRVCLSKKWVPLQWKQSVCKLLYKVGDKERLAN</sequence>
<keyword evidence="3" id="KW-1185">Reference proteome</keyword>
<name>A0A0V1L7V9_9BILA</name>